<dbReference type="InterPro" id="IPR018485">
    <property type="entry name" value="FGGY_C"/>
</dbReference>
<dbReference type="PANTHER" id="PTHR43095">
    <property type="entry name" value="SUGAR KINASE"/>
    <property type="match status" value="1"/>
</dbReference>
<feature type="domain" description="Carbohydrate kinase FGGY N-terminal" evidence="4">
    <location>
        <begin position="2"/>
        <end position="245"/>
    </location>
</feature>
<dbReference type="PIRSF" id="PIRSF000538">
    <property type="entry name" value="GlpK"/>
    <property type="match status" value="1"/>
</dbReference>
<keyword evidence="2" id="KW-0808">Transferase</keyword>
<organism evidence="6 7">
    <name type="scientific">Flavobacterium agrisoli</name>
    <dbReference type="NCBI Taxonomy" id="2793066"/>
    <lineage>
        <taxon>Bacteria</taxon>
        <taxon>Pseudomonadati</taxon>
        <taxon>Bacteroidota</taxon>
        <taxon>Flavobacteriia</taxon>
        <taxon>Flavobacteriales</taxon>
        <taxon>Flavobacteriaceae</taxon>
        <taxon>Flavobacterium</taxon>
    </lineage>
</organism>
<dbReference type="Pfam" id="PF02782">
    <property type="entry name" value="FGGY_C"/>
    <property type="match status" value="1"/>
</dbReference>
<dbReference type="SUPFAM" id="SSF53067">
    <property type="entry name" value="Actin-like ATPase domain"/>
    <property type="match status" value="2"/>
</dbReference>
<dbReference type="AlphaFoldDB" id="A0A934UIZ5"/>
<dbReference type="EMBL" id="JAEHFV010000002">
    <property type="protein sequence ID" value="MBK0369377.1"/>
    <property type="molecule type" value="Genomic_DNA"/>
</dbReference>
<gene>
    <name evidence="6" type="ORF">I5M07_05945</name>
</gene>
<dbReference type="GO" id="GO:0016301">
    <property type="term" value="F:kinase activity"/>
    <property type="evidence" value="ECO:0007669"/>
    <property type="project" value="UniProtKB-KW"/>
</dbReference>
<dbReference type="CDD" id="cd07809">
    <property type="entry name" value="ASKHA_NBD_FGGY_BaXK-like"/>
    <property type="match status" value="1"/>
</dbReference>
<evidence type="ECO:0000313" key="7">
    <source>
        <dbReference type="Proteomes" id="UP000609172"/>
    </source>
</evidence>
<dbReference type="InterPro" id="IPR000577">
    <property type="entry name" value="Carb_kinase_FGGY"/>
</dbReference>
<dbReference type="PANTHER" id="PTHR43095:SF5">
    <property type="entry name" value="XYLULOSE KINASE"/>
    <property type="match status" value="1"/>
</dbReference>
<comment type="caution">
    <text evidence="6">The sequence shown here is derived from an EMBL/GenBank/DDBJ whole genome shotgun (WGS) entry which is preliminary data.</text>
</comment>
<dbReference type="GO" id="GO:0005975">
    <property type="term" value="P:carbohydrate metabolic process"/>
    <property type="evidence" value="ECO:0007669"/>
    <property type="project" value="InterPro"/>
</dbReference>
<sequence length="494" mass="54509">MYYIGYDIGSSSVKVAVVEAESGKKVIVLNEPQNEMDILAVQPDWAEQDPDMWWNYICIATKKAIKEANIDASKISGIGISYQMHGLVIVDQVGKPLRNSIIWCDSRAVGIGNKAFSDLGAEKCMTHLLNSPGNFTASKLKWVKENEPQVYAKIHKYMLPGDYIALKLSGEATTTINGLSEGMLWDYKENKVADWLLDYYGIDTDFTPRIVANFTSQCLVNEQASQETGLPVGIPVVYRAGDQPNNALSLNVLRPGEVAATGGTSGVFYAVTETNEGKSTRVNNFVHVNSTENNPRVGKLLNINGAGIQYRWMRNNTGNESYEAMNEKASQVAIGSDGLIMIPFGNGAERMFNNQNIGSHFLNINFNIHSNAHLYRASLEAIAFSFVYGMECLKEDNASIGVIRAGNDNLFRSEIFSNTVATLIGHEIEIYNTTGAVGAARACGLTDGDFDKFGSNITKNDHVMTFLPLQNKEPYQAAYENWKKELELIITQKK</sequence>
<dbReference type="Pfam" id="PF00370">
    <property type="entry name" value="FGGY_N"/>
    <property type="match status" value="1"/>
</dbReference>
<dbReference type="Gene3D" id="3.30.420.40">
    <property type="match status" value="2"/>
</dbReference>
<accession>A0A934UIZ5</accession>
<dbReference type="InterPro" id="IPR043129">
    <property type="entry name" value="ATPase_NBD"/>
</dbReference>
<evidence type="ECO:0000256" key="1">
    <source>
        <dbReference type="ARBA" id="ARBA00009156"/>
    </source>
</evidence>
<evidence type="ECO:0000313" key="6">
    <source>
        <dbReference type="EMBL" id="MBK0369377.1"/>
    </source>
</evidence>
<dbReference type="Proteomes" id="UP000609172">
    <property type="component" value="Unassembled WGS sequence"/>
</dbReference>
<feature type="domain" description="Carbohydrate kinase FGGY C-terminal" evidence="5">
    <location>
        <begin position="259"/>
        <end position="442"/>
    </location>
</feature>
<evidence type="ECO:0000259" key="4">
    <source>
        <dbReference type="Pfam" id="PF00370"/>
    </source>
</evidence>
<evidence type="ECO:0000256" key="2">
    <source>
        <dbReference type="ARBA" id="ARBA00022679"/>
    </source>
</evidence>
<evidence type="ECO:0000259" key="5">
    <source>
        <dbReference type="Pfam" id="PF02782"/>
    </source>
</evidence>
<proteinExistence type="inferred from homology"/>
<dbReference type="InterPro" id="IPR050406">
    <property type="entry name" value="FGGY_Carb_Kinase"/>
</dbReference>
<dbReference type="InterPro" id="IPR018484">
    <property type="entry name" value="FGGY_N"/>
</dbReference>
<dbReference type="RefSeq" id="WP_200105304.1">
    <property type="nucleotide sequence ID" value="NZ_JAEHFV010000002.1"/>
</dbReference>
<keyword evidence="3 6" id="KW-0418">Kinase</keyword>
<reference evidence="6" key="1">
    <citation type="submission" date="2020-12" db="EMBL/GenBank/DDBJ databases">
        <title>Bacterial novel species Flavobacterium sp. SE-1-e isolated from soil.</title>
        <authorList>
            <person name="Jung H.-Y."/>
        </authorList>
    </citation>
    <scope>NUCLEOTIDE SEQUENCE</scope>
    <source>
        <strain evidence="6">SE-1-e</strain>
    </source>
</reference>
<keyword evidence="7" id="KW-1185">Reference proteome</keyword>
<protein>
    <submittedName>
        <fullName evidence="6">Carbohydrate kinase</fullName>
    </submittedName>
</protein>
<evidence type="ECO:0000256" key="3">
    <source>
        <dbReference type="ARBA" id="ARBA00022777"/>
    </source>
</evidence>
<name>A0A934UIZ5_9FLAO</name>
<comment type="similarity">
    <text evidence="1">Belongs to the FGGY kinase family.</text>
</comment>